<dbReference type="Pfam" id="PF08516">
    <property type="entry name" value="ADAM_CR"/>
    <property type="match status" value="1"/>
</dbReference>
<dbReference type="PANTHER" id="PTHR11905:SF237">
    <property type="entry name" value="MIND-MELD, ISOFORM J"/>
    <property type="match status" value="1"/>
</dbReference>
<feature type="binding site" evidence="8">
    <location>
        <position position="378"/>
    </location>
    <ligand>
        <name>Zn(2+)</name>
        <dbReference type="ChEBI" id="CHEBI:29105"/>
        <note>catalytic</note>
    </ligand>
</feature>
<feature type="transmembrane region" description="Helical" evidence="10">
    <location>
        <begin position="870"/>
        <end position="892"/>
    </location>
</feature>
<dbReference type="InterPro" id="IPR036436">
    <property type="entry name" value="Disintegrin_dom_sf"/>
</dbReference>
<dbReference type="InterPro" id="IPR024079">
    <property type="entry name" value="MetalloPept_cat_dom_sf"/>
</dbReference>
<evidence type="ECO:0000256" key="5">
    <source>
        <dbReference type="ARBA" id="ARBA00023157"/>
    </source>
</evidence>
<keyword evidence="2 10" id="KW-0812">Transmembrane</keyword>
<evidence type="ECO:0000313" key="14">
    <source>
        <dbReference type="EMBL" id="KAF0298578.1"/>
    </source>
</evidence>
<keyword evidence="15" id="KW-1185">Reference proteome</keyword>
<feature type="compositionally biased region" description="Basic and acidic residues" evidence="9">
    <location>
        <begin position="1244"/>
        <end position="1258"/>
    </location>
</feature>
<dbReference type="PROSITE" id="PS50214">
    <property type="entry name" value="DISINTEGRIN_2"/>
    <property type="match status" value="1"/>
</dbReference>
<comment type="caution">
    <text evidence="7">Lacks conserved residue(s) required for the propagation of feature annotation.</text>
</comment>
<feature type="binding site" evidence="8">
    <location>
        <position position="382"/>
    </location>
    <ligand>
        <name>Zn(2+)</name>
        <dbReference type="ChEBI" id="CHEBI:29105"/>
        <note>catalytic</note>
    </ligand>
</feature>
<dbReference type="FunFam" id="4.10.70.10:FF:000001">
    <property type="entry name" value="Disintegrin and metalloproteinase domain-containing protein 22"/>
    <property type="match status" value="1"/>
</dbReference>
<dbReference type="InterPro" id="IPR001762">
    <property type="entry name" value="Disintegrin_dom"/>
</dbReference>
<keyword evidence="4 10" id="KW-0472">Membrane</keyword>
<dbReference type="Gene3D" id="3.40.390.10">
    <property type="entry name" value="Collagenase (Catalytic Domain)"/>
    <property type="match status" value="1"/>
</dbReference>
<dbReference type="FunFam" id="3.40.390.10:FF:000002">
    <property type="entry name" value="Disintegrin and metalloproteinase domain-containing protein 22"/>
    <property type="match status" value="1"/>
</dbReference>
<dbReference type="PANTHER" id="PTHR11905">
    <property type="entry name" value="ADAM A DISINTEGRIN AND METALLOPROTEASE DOMAIN"/>
    <property type="match status" value="1"/>
</dbReference>
<feature type="domain" description="Peptidase M12B" evidence="13">
    <location>
        <begin position="240"/>
        <end position="443"/>
    </location>
</feature>
<feature type="compositionally biased region" description="Low complexity" evidence="9">
    <location>
        <begin position="1011"/>
        <end position="1021"/>
    </location>
</feature>
<dbReference type="GO" id="GO:0007229">
    <property type="term" value="P:integrin-mediated signaling pathway"/>
    <property type="evidence" value="ECO:0007669"/>
    <property type="project" value="UniProtKB-KW"/>
</dbReference>
<evidence type="ECO:0000256" key="6">
    <source>
        <dbReference type="PROSITE-ProRule" id="PRU00068"/>
    </source>
</evidence>
<reference evidence="14 15" key="1">
    <citation type="submission" date="2019-07" db="EMBL/GenBank/DDBJ databases">
        <title>Draft genome assembly of a fouling barnacle, Amphibalanus amphitrite (Darwin, 1854): The first reference genome for Thecostraca.</title>
        <authorList>
            <person name="Kim W."/>
        </authorList>
    </citation>
    <scope>NUCLEOTIDE SEQUENCE [LARGE SCALE GENOMIC DNA]</scope>
    <source>
        <strain evidence="14">SNU_AA5</strain>
        <tissue evidence="14">Soma without cirri and trophi</tissue>
    </source>
</reference>
<feature type="compositionally biased region" description="Polar residues" evidence="9">
    <location>
        <begin position="1120"/>
        <end position="1130"/>
    </location>
</feature>
<dbReference type="SMART" id="SM00608">
    <property type="entry name" value="ACR"/>
    <property type="match status" value="1"/>
</dbReference>
<comment type="caution">
    <text evidence="14">The sequence shown here is derived from an EMBL/GenBank/DDBJ whole genome shotgun (WGS) entry which is preliminary data.</text>
</comment>
<keyword evidence="8" id="KW-0862">Zinc</keyword>
<evidence type="ECO:0000256" key="1">
    <source>
        <dbReference type="ARBA" id="ARBA00004479"/>
    </source>
</evidence>
<evidence type="ECO:0000313" key="15">
    <source>
        <dbReference type="Proteomes" id="UP000440578"/>
    </source>
</evidence>
<sequence length="1320" mass="142516">MQGELRRGIWNQPGTPADEANRLFTEYKENRDMVHGLGSHYFITYPVQIRDSRRQSTIITRENGPSKLERDNTSSRNGFYQKVSTKHVEKTSLMIKAFTHQFQIDLQLNSQLLAPNLIHRHYLPNGAEQISKQEIEHCYYHGTVHGYPGAVAAMRTCNGISGVIQIGNETFIIHPFFGGDMSSKHPHLVYEAPSLTTQACANTRMYEWGLRNYRDLSDVPPPEWAGQAPRAPRDVRMVTKHIELALVLDKAMFDLRNASTRESVIHDAIQIVNIADQYYKTLNTRISLVYIETWSAENQATVSPAEEIQQALLNFKDYGSRKLFQISRDTTHLLTGARFKYRKTGMAVPRQICNDNSYGVTVDSNVYEPHVTASTMAHVLGHVIGMAHDDREGCTCSDWHGCIMSANIVGKDSVQPYKFSQCSRLDYHKELERSHGLCLFNRPNEVSLKIRNCGNGIVEDGEDCDCGTVDSAECARLDPCCDHITCKLRDQAECSSGPCCDNCKLRARGTLCRKAATECDVPEFCDGHKGTCPMDIHKKNGLVCAAGEGYCFNGICPARNQQCAQIWGYDSVSSDAQCYERFNTQGFVNGHCGKTAGNQFIKCEIGAPAGRVGAARRGDPGGPRAPPSAAPRRIRRSVQSTAGCRKLPDTGCQCHAPKTLPSPAAGETRPLCQLGYPNPVVASGGGAGDQTVSRTVISIRGQEFHCNVASGNMDPRRNPDHGMVLDGTRCGTDRICVNQTCTSIYPHISQGRCPGTGGKECSGHGVCTNMNTCFCHGGYAGPTCSQRSNQTVARPGDFTPHRMPSPQPEEDDSPLDGIDTRKRVTKMVKSSAAMKTLWLVVLLVTLVGCIFILFALVAMLKNDGSSTLHLVIMLVSLVGLIFLFFTFVALCYRRRSTTPKYGQHLGNKQGYPSLALPLNNRSSSSAEDLEASRMITFGSMPSYSSSFPREHKTQQPRQSPNPRGFPAGHAAAGGGAPNRLPGPSAQLGGAHPGAHPGAHGAHVGQHGGSLHGMPHAGPHAGPHGEAHGGPHGGSHRGSHAGLHAGAHGGSHASLPARGGLPLTGAGAAAMEPDDDDGFLDPRGSAVGKPPEKGILKKAVAGSGSLYGSVAGDRWAEESQSDTAEALSQSDNNHDSDTNGQVTEVERTLKSLNGYHEDILEALRNAASTRGTSSASYSDELRKSLTLSSNPELARAGASLLGSSEPDGSADALPRQATIRIRNLEDLIRQLEQPALRLRSPSSSDDVRLSETEADRQLRLESSSCTESQGRRSEFSAAGFVLGRYREPASGSPSDKLSGTSEGTSQPYTDDGTAVTGETER</sequence>
<feature type="compositionally biased region" description="Low complexity" evidence="9">
    <location>
        <begin position="1039"/>
        <end position="1069"/>
    </location>
</feature>
<evidence type="ECO:0000256" key="9">
    <source>
        <dbReference type="SAM" id="MobiDB-lite"/>
    </source>
</evidence>
<dbReference type="EMBL" id="VIIS01001425">
    <property type="protein sequence ID" value="KAF0298578.1"/>
    <property type="molecule type" value="Genomic_DNA"/>
</dbReference>
<dbReference type="OrthoDB" id="5951731at2759"/>
<dbReference type="PROSITE" id="PS50215">
    <property type="entry name" value="ADAM_MEPRO"/>
    <property type="match status" value="1"/>
</dbReference>
<feature type="region of interest" description="Disordered" evidence="9">
    <location>
        <begin position="790"/>
        <end position="817"/>
    </location>
</feature>
<feature type="domain" description="Disintegrin" evidence="12">
    <location>
        <begin position="450"/>
        <end position="540"/>
    </location>
</feature>
<comment type="subcellular location">
    <subcellularLocation>
        <location evidence="1">Membrane</location>
        <topology evidence="1">Single-pass type I membrane protein</topology>
    </subcellularLocation>
</comment>
<dbReference type="SUPFAM" id="SSF57552">
    <property type="entry name" value="Blood coagulation inhibitor (disintegrin)"/>
    <property type="match status" value="1"/>
</dbReference>
<keyword evidence="3 10" id="KW-1133">Transmembrane helix</keyword>
<feature type="disulfide bond" evidence="7">
    <location>
        <begin position="775"/>
        <end position="784"/>
    </location>
</feature>
<dbReference type="GO" id="GO:0046872">
    <property type="term" value="F:metal ion binding"/>
    <property type="evidence" value="ECO:0007669"/>
    <property type="project" value="UniProtKB-KW"/>
</dbReference>
<dbReference type="SMART" id="SM00050">
    <property type="entry name" value="DISIN"/>
    <property type="match status" value="1"/>
</dbReference>
<feature type="domain" description="EGF-like" evidence="11">
    <location>
        <begin position="749"/>
        <end position="785"/>
    </location>
</feature>
<evidence type="ECO:0000259" key="12">
    <source>
        <dbReference type="PROSITE" id="PS50214"/>
    </source>
</evidence>
<feature type="disulfide bond" evidence="6">
    <location>
        <begin position="512"/>
        <end position="532"/>
    </location>
</feature>
<dbReference type="GO" id="GO:0004222">
    <property type="term" value="F:metalloendopeptidase activity"/>
    <property type="evidence" value="ECO:0007669"/>
    <property type="project" value="InterPro"/>
</dbReference>
<dbReference type="PROSITE" id="PS50026">
    <property type="entry name" value="EGF_3"/>
    <property type="match status" value="1"/>
</dbReference>
<evidence type="ECO:0000256" key="2">
    <source>
        <dbReference type="ARBA" id="ARBA00022692"/>
    </source>
</evidence>
<dbReference type="GO" id="GO:0006508">
    <property type="term" value="P:proteolysis"/>
    <property type="evidence" value="ECO:0007669"/>
    <property type="project" value="InterPro"/>
</dbReference>
<dbReference type="PRINTS" id="PR00289">
    <property type="entry name" value="DISINTEGRIN"/>
</dbReference>
<keyword evidence="5 7" id="KW-1015">Disulfide bond</keyword>
<evidence type="ECO:0000256" key="10">
    <source>
        <dbReference type="SAM" id="Phobius"/>
    </source>
</evidence>
<dbReference type="InterPro" id="IPR034027">
    <property type="entry name" value="Reprolysin_adamalysin"/>
</dbReference>
<feature type="compositionally biased region" description="Low complexity" evidence="9">
    <location>
        <begin position="985"/>
        <end position="1004"/>
    </location>
</feature>
<keyword evidence="7" id="KW-0245">EGF-like domain</keyword>
<dbReference type="PROSITE" id="PS00022">
    <property type="entry name" value="EGF_1"/>
    <property type="match status" value="1"/>
</dbReference>
<evidence type="ECO:0000256" key="3">
    <source>
        <dbReference type="ARBA" id="ARBA00022989"/>
    </source>
</evidence>
<dbReference type="PROSITE" id="PS01186">
    <property type="entry name" value="EGF_2"/>
    <property type="match status" value="1"/>
</dbReference>
<feature type="region of interest" description="Disordered" evidence="9">
    <location>
        <begin position="1113"/>
        <end position="1142"/>
    </location>
</feature>
<accession>A0A6A4W926</accession>
<evidence type="ECO:0000256" key="8">
    <source>
        <dbReference type="PROSITE-ProRule" id="PRU00276"/>
    </source>
</evidence>
<feature type="compositionally biased region" description="Polar residues" evidence="9">
    <location>
        <begin position="1290"/>
        <end position="1307"/>
    </location>
</feature>
<dbReference type="InterPro" id="IPR000742">
    <property type="entry name" value="EGF"/>
</dbReference>
<evidence type="ECO:0000256" key="7">
    <source>
        <dbReference type="PROSITE-ProRule" id="PRU00076"/>
    </source>
</evidence>
<evidence type="ECO:0000259" key="11">
    <source>
        <dbReference type="PROSITE" id="PS50026"/>
    </source>
</evidence>
<proteinExistence type="predicted"/>
<feature type="region of interest" description="Disordered" evidence="9">
    <location>
        <begin position="612"/>
        <end position="640"/>
    </location>
</feature>
<dbReference type="Pfam" id="PF01421">
    <property type="entry name" value="Reprolysin"/>
    <property type="match status" value="1"/>
</dbReference>
<dbReference type="InterPro" id="IPR018358">
    <property type="entry name" value="Disintegrin_CS"/>
</dbReference>
<feature type="transmembrane region" description="Helical" evidence="10">
    <location>
        <begin position="836"/>
        <end position="858"/>
    </location>
</feature>
<dbReference type="InterPro" id="IPR002870">
    <property type="entry name" value="Peptidase_M12B_N"/>
</dbReference>
<dbReference type="InterPro" id="IPR006586">
    <property type="entry name" value="ADAM_Cys-rich"/>
</dbReference>
<dbReference type="PROSITE" id="PS00427">
    <property type="entry name" value="DISINTEGRIN_1"/>
    <property type="match status" value="1"/>
</dbReference>
<feature type="region of interest" description="Disordered" evidence="9">
    <location>
        <begin position="943"/>
        <end position="1091"/>
    </location>
</feature>
<keyword evidence="8" id="KW-0479">Metal-binding</keyword>
<gene>
    <name evidence="14" type="primary">ADAM19_2</name>
    <name evidence="14" type="ORF">FJT64_004063</name>
</gene>
<dbReference type="SUPFAM" id="SSF55486">
    <property type="entry name" value="Metalloproteases ('zincins'), catalytic domain"/>
    <property type="match status" value="1"/>
</dbReference>
<dbReference type="GO" id="GO:0016020">
    <property type="term" value="C:membrane"/>
    <property type="evidence" value="ECO:0007669"/>
    <property type="project" value="UniProtKB-SubCell"/>
</dbReference>
<name>A0A6A4W926_AMPAM</name>
<dbReference type="Proteomes" id="UP000440578">
    <property type="component" value="Unassembled WGS sequence"/>
</dbReference>
<organism evidence="14 15">
    <name type="scientific">Amphibalanus amphitrite</name>
    <name type="common">Striped barnacle</name>
    <name type="synonym">Balanus amphitrite</name>
    <dbReference type="NCBI Taxonomy" id="1232801"/>
    <lineage>
        <taxon>Eukaryota</taxon>
        <taxon>Metazoa</taxon>
        <taxon>Ecdysozoa</taxon>
        <taxon>Arthropoda</taxon>
        <taxon>Crustacea</taxon>
        <taxon>Multicrustacea</taxon>
        <taxon>Cirripedia</taxon>
        <taxon>Thoracica</taxon>
        <taxon>Thoracicalcarea</taxon>
        <taxon>Balanomorpha</taxon>
        <taxon>Balanoidea</taxon>
        <taxon>Balanidae</taxon>
        <taxon>Amphibalaninae</taxon>
        <taxon>Amphibalanus</taxon>
    </lineage>
</organism>
<dbReference type="Gene3D" id="4.10.70.10">
    <property type="entry name" value="Disintegrin domain"/>
    <property type="match status" value="1"/>
</dbReference>
<dbReference type="Pfam" id="PF01562">
    <property type="entry name" value="Pep_M12B_propep"/>
    <property type="match status" value="1"/>
</dbReference>
<feature type="binding site" evidence="8">
    <location>
        <position position="388"/>
    </location>
    <ligand>
        <name>Zn(2+)</name>
        <dbReference type="ChEBI" id="CHEBI:29105"/>
        <note>catalytic</note>
    </ligand>
</feature>
<protein>
    <submittedName>
        <fullName evidence="14">Disintegrin and metalloproteinase domain-containing protein 19</fullName>
    </submittedName>
</protein>
<keyword evidence="14" id="KW-0401">Integrin</keyword>
<feature type="region of interest" description="Disordered" evidence="9">
    <location>
        <begin position="1235"/>
        <end position="1320"/>
    </location>
</feature>
<dbReference type="CDD" id="cd04269">
    <property type="entry name" value="ZnMc_adamalysin_II_like"/>
    <property type="match status" value="1"/>
</dbReference>
<dbReference type="InterPro" id="IPR001590">
    <property type="entry name" value="Peptidase_M12B"/>
</dbReference>
<evidence type="ECO:0000259" key="13">
    <source>
        <dbReference type="PROSITE" id="PS50215"/>
    </source>
</evidence>
<evidence type="ECO:0000256" key="4">
    <source>
        <dbReference type="ARBA" id="ARBA00023136"/>
    </source>
</evidence>
<dbReference type="Pfam" id="PF00200">
    <property type="entry name" value="Disintegrin"/>
    <property type="match status" value="1"/>
</dbReference>